<dbReference type="GO" id="GO:0004673">
    <property type="term" value="F:protein histidine kinase activity"/>
    <property type="evidence" value="ECO:0007669"/>
    <property type="project" value="UniProtKB-EC"/>
</dbReference>
<gene>
    <name evidence="1" type="primary">divL</name>
    <name evidence="1" type="ORF">BOA8489_03137</name>
</gene>
<reference evidence="1 2" key="1">
    <citation type="submission" date="2017-05" db="EMBL/GenBank/DDBJ databases">
        <authorList>
            <person name="Song R."/>
            <person name="Chenine A.L."/>
            <person name="Ruprecht R.M."/>
        </authorList>
    </citation>
    <scope>NUCLEOTIDE SEQUENCE [LARGE SCALE GENOMIC DNA]</scope>
    <source>
        <strain evidence="1 2">CECT 8489</strain>
    </source>
</reference>
<dbReference type="SUPFAM" id="SSF55785">
    <property type="entry name" value="PYP-like sensor domain (PAS domain)"/>
    <property type="match status" value="1"/>
</dbReference>
<dbReference type="Gene3D" id="3.30.450.20">
    <property type="entry name" value="PAS domain"/>
    <property type="match status" value="1"/>
</dbReference>
<sequence length="345" mass="38623">MGRRFWVNRAYLEAVRAVFGDKRATQWPLPRLFPDLAPGGQSRLALPERSGAPSTWFDITSIPVTKDTLFTAYDANSTVHAETQLKDLMQTLAKTFAQLATGLAVFDKSRNLALFNPALTELTRLPVDFLASRPSLVEVLDKLRETRAIPEPRDYRAWRKSIADLESAAEDGNYCETWSLAGGLTYRVTGRPHPDGAIAFLFEDISAEMSLTRQFRQEIELSQALLDNMEDATALFSPNGVLLQTNSAYRNLWGVDSDSLLTETSILDESHLWHERSLPTPVWGDLREFALQAEDRAEWAAPIILTDGRVVDCRFIPIVGGGTQIIFQVARADEALQDERLRQVG</sequence>
<dbReference type="AlphaFoldDB" id="A0A238J540"/>
<dbReference type="EMBL" id="FXXQ01000011">
    <property type="protein sequence ID" value="SMX25004.1"/>
    <property type="molecule type" value="Genomic_DNA"/>
</dbReference>
<dbReference type="Pfam" id="PF12860">
    <property type="entry name" value="PAS_7"/>
    <property type="match status" value="1"/>
</dbReference>
<accession>A0A238J540</accession>
<evidence type="ECO:0000313" key="1">
    <source>
        <dbReference type="EMBL" id="SMX25004.1"/>
    </source>
</evidence>
<protein>
    <submittedName>
        <fullName evidence="1">Sensor protein DivL</fullName>
        <ecNumber evidence="1">2.7.13.3</ecNumber>
    </submittedName>
</protein>
<keyword evidence="1" id="KW-0808">Transferase</keyword>
<dbReference type="InterPro" id="IPR035965">
    <property type="entry name" value="PAS-like_dom_sf"/>
</dbReference>
<name>A0A238J540_9RHOB</name>
<dbReference type="EC" id="2.7.13.3" evidence="1"/>
<keyword evidence="2" id="KW-1185">Reference proteome</keyword>
<evidence type="ECO:0000313" key="2">
    <source>
        <dbReference type="Proteomes" id="UP000201838"/>
    </source>
</evidence>
<dbReference type="Proteomes" id="UP000201838">
    <property type="component" value="Unassembled WGS sequence"/>
</dbReference>
<organism evidence="1 2">
    <name type="scientific">Boseongicola aestuarii</name>
    <dbReference type="NCBI Taxonomy" id="1470561"/>
    <lineage>
        <taxon>Bacteria</taxon>
        <taxon>Pseudomonadati</taxon>
        <taxon>Pseudomonadota</taxon>
        <taxon>Alphaproteobacteria</taxon>
        <taxon>Rhodobacterales</taxon>
        <taxon>Paracoccaceae</taxon>
        <taxon>Boseongicola</taxon>
    </lineage>
</organism>
<dbReference type="RefSeq" id="WP_176440331.1">
    <property type="nucleotide sequence ID" value="NZ_FXXQ01000011.1"/>
</dbReference>
<proteinExistence type="predicted"/>